<proteinExistence type="predicted"/>
<evidence type="ECO:0000313" key="3">
    <source>
        <dbReference type="Proteomes" id="UP000092445"/>
    </source>
</evidence>
<keyword evidence="1" id="KW-0472">Membrane</keyword>
<keyword evidence="1" id="KW-0812">Transmembrane</keyword>
<evidence type="ECO:0000256" key="1">
    <source>
        <dbReference type="SAM" id="Phobius"/>
    </source>
</evidence>
<accession>A0A1A9ZVU5</accession>
<dbReference type="Proteomes" id="UP000092445">
    <property type="component" value="Unassembled WGS sequence"/>
</dbReference>
<reference evidence="3" key="1">
    <citation type="submission" date="2014-03" db="EMBL/GenBank/DDBJ databases">
        <authorList>
            <person name="Aksoy S."/>
            <person name="Warren W."/>
            <person name="Wilson R.K."/>
        </authorList>
    </citation>
    <scope>NUCLEOTIDE SEQUENCE [LARGE SCALE GENOMIC DNA]</scope>
    <source>
        <strain evidence="3">IAEA</strain>
    </source>
</reference>
<sequence>MDNIQTLNYGQLEDTIFYGNLYALCNESSSSKTDFGLQPTYPNYFTNSTLNQDCFKYLEVDVKFDDFLIFFIAIIIIIISTIVDAITSNVIDKTTAIIIDLYFLMRRIA</sequence>
<name>A0A1A9ZVU5_GLOPL</name>
<reference evidence="2" key="2">
    <citation type="submission" date="2020-05" db="UniProtKB">
        <authorList>
            <consortium name="EnsemblMetazoa"/>
        </authorList>
    </citation>
    <scope>IDENTIFICATION</scope>
    <source>
        <strain evidence="2">IAEA</strain>
    </source>
</reference>
<dbReference type="EnsemblMetazoa" id="GPAI026585-RA">
    <property type="protein sequence ID" value="GPAI026585-PA"/>
    <property type="gene ID" value="GPAI026585"/>
</dbReference>
<protein>
    <submittedName>
        <fullName evidence="2">Uncharacterized protein</fullName>
    </submittedName>
</protein>
<evidence type="ECO:0000313" key="2">
    <source>
        <dbReference type="EnsemblMetazoa" id="GPAI026585-PA"/>
    </source>
</evidence>
<feature type="transmembrane region" description="Helical" evidence="1">
    <location>
        <begin position="67"/>
        <end position="86"/>
    </location>
</feature>
<keyword evidence="3" id="KW-1185">Reference proteome</keyword>
<dbReference type="AlphaFoldDB" id="A0A1A9ZVU5"/>
<keyword evidence="1" id="KW-1133">Transmembrane helix</keyword>
<dbReference type="VEuPathDB" id="VectorBase:GPAI026585"/>
<organism evidence="2 3">
    <name type="scientific">Glossina pallidipes</name>
    <name type="common">Tsetse fly</name>
    <dbReference type="NCBI Taxonomy" id="7398"/>
    <lineage>
        <taxon>Eukaryota</taxon>
        <taxon>Metazoa</taxon>
        <taxon>Ecdysozoa</taxon>
        <taxon>Arthropoda</taxon>
        <taxon>Hexapoda</taxon>
        <taxon>Insecta</taxon>
        <taxon>Pterygota</taxon>
        <taxon>Neoptera</taxon>
        <taxon>Endopterygota</taxon>
        <taxon>Diptera</taxon>
        <taxon>Brachycera</taxon>
        <taxon>Muscomorpha</taxon>
        <taxon>Hippoboscoidea</taxon>
        <taxon>Glossinidae</taxon>
        <taxon>Glossina</taxon>
    </lineage>
</organism>